<keyword evidence="1" id="KW-0808">Transferase</keyword>
<dbReference type="Proteomes" id="UP000254924">
    <property type="component" value="Unassembled WGS sequence"/>
</dbReference>
<evidence type="ECO:0000313" key="1">
    <source>
        <dbReference type="EMBL" id="SUN58218.1"/>
    </source>
</evidence>
<protein>
    <submittedName>
        <fullName evidence="1">DNA methylase</fullName>
    </submittedName>
</protein>
<sequence>MILFNVTVVSVRQGNIYKKVQVFHYITTGSFDNYLWQIQETKLKYITQIMTSRNPVRAAEDIDEQTMTASDFKAIATGNPYLKLEDGTR</sequence>
<dbReference type="GO" id="GO:0008168">
    <property type="term" value="F:methyltransferase activity"/>
    <property type="evidence" value="ECO:0007669"/>
    <property type="project" value="UniProtKB-KW"/>
</dbReference>
<reference evidence="1 2" key="1">
    <citation type="submission" date="2018-06" db="EMBL/GenBank/DDBJ databases">
        <authorList>
            <consortium name="Pathogen Informatics"/>
            <person name="Doyle S."/>
        </authorList>
    </citation>
    <scope>NUCLEOTIDE SEQUENCE [LARGE SCALE GENOMIC DNA]</scope>
    <source>
        <strain evidence="1 2">NCTC12224</strain>
    </source>
</reference>
<dbReference type="AlphaFoldDB" id="A0A380JZN5"/>
<dbReference type="Gene3D" id="3.40.50.300">
    <property type="entry name" value="P-loop containing nucleotide triphosphate hydrolases"/>
    <property type="match status" value="1"/>
</dbReference>
<dbReference type="SUPFAM" id="SSF52540">
    <property type="entry name" value="P-loop containing nucleoside triphosphate hydrolases"/>
    <property type="match status" value="1"/>
</dbReference>
<organism evidence="1 2">
    <name type="scientific">Streptococcus hyointestinalis</name>
    <dbReference type="NCBI Taxonomy" id="1337"/>
    <lineage>
        <taxon>Bacteria</taxon>
        <taxon>Bacillati</taxon>
        <taxon>Bacillota</taxon>
        <taxon>Bacilli</taxon>
        <taxon>Lactobacillales</taxon>
        <taxon>Streptococcaceae</taxon>
        <taxon>Streptococcus</taxon>
    </lineage>
</organism>
<dbReference type="EMBL" id="UHFN01000004">
    <property type="protein sequence ID" value="SUN58218.1"/>
    <property type="molecule type" value="Genomic_DNA"/>
</dbReference>
<name>A0A380JZN5_9STRE</name>
<keyword evidence="1" id="KW-0489">Methyltransferase</keyword>
<gene>
    <name evidence="1" type="ORF">NCTC12224_00244</name>
</gene>
<accession>A0A380JZN5</accession>
<dbReference type="InterPro" id="IPR027417">
    <property type="entry name" value="P-loop_NTPase"/>
</dbReference>
<keyword evidence="2" id="KW-1185">Reference proteome</keyword>
<proteinExistence type="predicted"/>
<evidence type="ECO:0000313" key="2">
    <source>
        <dbReference type="Proteomes" id="UP000254924"/>
    </source>
</evidence>
<dbReference type="GO" id="GO:0032259">
    <property type="term" value="P:methylation"/>
    <property type="evidence" value="ECO:0007669"/>
    <property type="project" value="UniProtKB-KW"/>
</dbReference>